<comment type="caution">
    <text evidence="3">The sequence shown here is derived from an EMBL/GenBank/DDBJ whole genome shotgun (WGS) entry which is preliminary data.</text>
</comment>
<feature type="signal peptide" evidence="2">
    <location>
        <begin position="1"/>
        <end position="26"/>
    </location>
</feature>
<feature type="chain" id="PRO_5047223467" evidence="2">
    <location>
        <begin position="27"/>
        <end position="216"/>
    </location>
</feature>
<proteinExistence type="predicted"/>
<dbReference type="Pfam" id="PF20420">
    <property type="entry name" value="DUF6702"/>
    <property type="match status" value="1"/>
</dbReference>
<sequence length="216" mass="24486">MYYRIGTNMRVTLVLLWFLIPMVVLAHSTSQSSTVLVEAKNGQWTVQVRAALSAFESVVHQEYTANGYTTPEEFEDLVFNLMAKNLTLKINGQDILLKDPKIKLGHETLVVYLIDVPDDFKTVSLNNTMFQNIFKSKNTFMILKNGVNRNVFALEKSNAFATKVKLEENEFVLVEADKSLADSTTNWYVFNFLFILAGAGLIARLTMKKTEVDENV</sequence>
<keyword evidence="4" id="KW-1185">Reference proteome</keyword>
<keyword evidence="2" id="KW-0732">Signal</keyword>
<evidence type="ECO:0000313" key="4">
    <source>
        <dbReference type="Proteomes" id="UP001589605"/>
    </source>
</evidence>
<protein>
    <submittedName>
        <fullName evidence="3">DUF6702 family protein</fullName>
    </submittedName>
</protein>
<accession>A0ABV5F3Z5</accession>
<dbReference type="EMBL" id="JBHMEZ010000012">
    <property type="protein sequence ID" value="MFB9054160.1"/>
    <property type="molecule type" value="Genomic_DNA"/>
</dbReference>
<dbReference type="RefSeq" id="WP_382383611.1">
    <property type="nucleotide sequence ID" value="NZ_JBHMEZ010000012.1"/>
</dbReference>
<keyword evidence="1" id="KW-0472">Membrane</keyword>
<dbReference type="InterPro" id="IPR046525">
    <property type="entry name" value="DUF6702"/>
</dbReference>
<keyword evidence="1" id="KW-0812">Transmembrane</keyword>
<keyword evidence="1" id="KW-1133">Transmembrane helix</keyword>
<name>A0ABV5F3Z5_9FLAO</name>
<evidence type="ECO:0000256" key="2">
    <source>
        <dbReference type="SAM" id="SignalP"/>
    </source>
</evidence>
<organism evidence="3 4">
    <name type="scientific">Formosa undariae</name>
    <dbReference type="NCBI Taxonomy" id="1325436"/>
    <lineage>
        <taxon>Bacteria</taxon>
        <taxon>Pseudomonadati</taxon>
        <taxon>Bacteroidota</taxon>
        <taxon>Flavobacteriia</taxon>
        <taxon>Flavobacteriales</taxon>
        <taxon>Flavobacteriaceae</taxon>
        <taxon>Formosa</taxon>
    </lineage>
</organism>
<evidence type="ECO:0000256" key="1">
    <source>
        <dbReference type="SAM" id="Phobius"/>
    </source>
</evidence>
<reference evidence="3 4" key="1">
    <citation type="submission" date="2024-09" db="EMBL/GenBank/DDBJ databases">
        <authorList>
            <person name="Sun Q."/>
            <person name="Mori K."/>
        </authorList>
    </citation>
    <scope>NUCLEOTIDE SEQUENCE [LARGE SCALE GENOMIC DNA]</scope>
    <source>
        <strain evidence="3 4">CECT 8286</strain>
    </source>
</reference>
<gene>
    <name evidence="3" type="ORF">ACFFVB_13815</name>
</gene>
<evidence type="ECO:0000313" key="3">
    <source>
        <dbReference type="EMBL" id="MFB9054160.1"/>
    </source>
</evidence>
<dbReference type="Proteomes" id="UP001589605">
    <property type="component" value="Unassembled WGS sequence"/>
</dbReference>
<feature type="transmembrane region" description="Helical" evidence="1">
    <location>
        <begin position="187"/>
        <end position="207"/>
    </location>
</feature>